<evidence type="ECO:0000313" key="4">
    <source>
        <dbReference type="EMBL" id="VDL80944.1"/>
    </source>
</evidence>
<proteinExistence type="predicted"/>
<dbReference type="InterPro" id="IPR054534">
    <property type="entry name" value="EST1-like_DNA_bind"/>
</dbReference>
<dbReference type="WBParaSite" id="NBR_0001732901-mRNA-1">
    <property type="protein sequence ID" value="NBR_0001732901-mRNA-1"/>
    <property type="gene ID" value="NBR_0001732901"/>
</dbReference>
<keyword evidence="5" id="KW-1185">Reference proteome</keyword>
<evidence type="ECO:0000313" key="5">
    <source>
        <dbReference type="Proteomes" id="UP000271162"/>
    </source>
</evidence>
<feature type="transmembrane region" description="Helical" evidence="2">
    <location>
        <begin position="49"/>
        <end position="66"/>
    </location>
</feature>
<dbReference type="Gene3D" id="1.25.40.10">
    <property type="entry name" value="Tetratricopeptide repeat domain"/>
    <property type="match status" value="1"/>
</dbReference>
<reference evidence="6" key="1">
    <citation type="submission" date="2017-02" db="UniProtKB">
        <authorList>
            <consortium name="WormBaseParasite"/>
        </authorList>
    </citation>
    <scope>IDENTIFICATION</scope>
</reference>
<feature type="domain" description="EST1-like DNA-binding" evidence="3">
    <location>
        <begin position="79"/>
        <end position="183"/>
    </location>
</feature>
<sequence>MRLSPIENRRGTLKQDGSTPAAKPTPATTECKARSCCATLKEIILSPTWSNFLIPTTIGIIVYVLYKGLFKSIMDRVAKYCRSLRKIYDQEGINSSQAVLVRKKIRRILSELAESDENAHALEIFWRTSYYDPLTKLRREKRVDDNWFNVMVSVFCGELQCMLAESPRHAAMYNLYLGDLHRCV</sequence>
<evidence type="ECO:0000259" key="3">
    <source>
        <dbReference type="Pfam" id="PF22695"/>
    </source>
</evidence>
<evidence type="ECO:0000256" key="1">
    <source>
        <dbReference type="SAM" id="MobiDB-lite"/>
    </source>
</evidence>
<evidence type="ECO:0000313" key="6">
    <source>
        <dbReference type="WBParaSite" id="NBR_0001732901-mRNA-1"/>
    </source>
</evidence>
<evidence type="ECO:0000256" key="2">
    <source>
        <dbReference type="SAM" id="Phobius"/>
    </source>
</evidence>
<gene>
    <name evidence="4" type="ORF">NBR_LOCUS17330</name>
</gene>
<name>A0A0N4YK02_NIPBR</name>
<organism evidence="6">
    <name type="scientific">Nippostrongylus brasiliensis</name>
    <name type="common">Rat hookworm</name>
    <dbReference type="NCBI Taxonomy" id="27835"/>
    <lineage>
        <taxon>Eukaryota</taxon>
        <taxon>Metazoa</taxon>
        <taxon>Ecdysozoa</taxon>
        <taxon>Nematoda</taxon>
        <taxon>Chromadorea</taxon>
        <taxon>Rhabditida</taxon>
        <taxon>Rhabditina</taxon>
        <taxon>Rhabditomorpha</taxon>
        <taxon>Strongyloidea</taxon>
        <taxon>Heligmosomidae</taxon>
        <taxon>Nippostrongylus</taxon>
    </lineage>
</organism>
<reference evidence="4 5" key="2">
    <citation type="submission" date="2018-11" db="EMBL/GenBank/DDBJ databases">
        <authorList>
            <consortium name="Pathogen Informatics"/>
        </authorList>
    </citation>
    <scope>NUCLEOTIDE SEQUENCE [LARGE SCALE GENOMIC DNA]</scope>
</reference>
<keyword evidence="2" id="KW-0472">Membrane</keyword>
<dbReference type="Proteomes" id="UP000271162">
    <property type="component" value="Unassembled WGS sequence"/>
</dbReference>
<keyword evidence="2" id="KW-0812">Transmembrane</keyword>
<dbReference type="InterPro" id="IPR011990">
    <property type="entry name" value="TPR-like_helical_dom_sf"/>
</dbReference>
<feature type="region of interest" description="Disordered" evidence="1">
    <location>
        <begin position="1"/>
        <end position="27"/>
    </location>
</feature>
<dbReference type="STRING" id="27835.A0A0N4YK02"/>
<accession>A0A0N4YK02</accession>
<protein>
    <submittedName>
        <fullName evidence="6">Nonsense-mediated mRNA decay protein (inferred by orthology to a C. elegans protein)</fullName>
    </submittedName>
</protein>
<dbReference type="Pfam" id="PF22695">
    <property type="entry name" value="EST1-like_DNA_bind"/>
    <property type="match status" value="1"/>
</dbReference>
<dbReference type="AlphaFoldDB" id="A0A0N4YK02"/>
<dbReference type="EMBL" id="UYSL01022696">
    <property type="protein sequence ID" value="VDL80944.1"/>
    <property type="molecule type" value="Genomic_DNA"/>
</dbReference>
<keyword evidence="2" id="KW-1133">Transmembrane helix</keyword>